<evidence type="ECO:0000256" key="3">
    <source>
        <dbReference type="ARBA" id="ARBA00022692"/>
    </source>
</evidence>
<evidence type="ECO:0000256" key="2">
    <source>
        <dbReference type="ARBA" id="ARBA00022475"/>
    </source>
</evidence>
<dbReference type="InterPro" id="IPR007168">
    <property type="entry name" value="Phageshock_PspC_N"/>
</dbReference>
<accession>A0A0G3XFT6</accession>
<keyword evidence="2" id="KW-1003">Cell membrane</keyword>
<dbReference type="RefSeq" id="WP_047820199.1">
    <property type="nucleotide sequence ID" value="NZ_CP011770.1"/>
</dbReference>
<dbReference type="PATRIC" id="fig|1348774.3.peg.1088"/>
<sequence>MNRVTDPNRSPAKFHLNKRDGKLMGVCAGIADYFGIDATLVRILWVVGTLAGAGSLILVYLLIGLIAD</sequence>
<keyword evidence="4" id="KW-1133">Transmembrane helix</keyword>
<keyword evidence="7" id="KW-1185">Reference proteome</keyword>
<dbReference type="OrthoDB" id="7359894at2"/>
<dbReference type="PANTHER" id="PTHR33885">
    <property type="entry name" value="PHAGE SHOCK PROTEIN C"/>
    <property type="match status" value="1"/>
</dbReference>
<keyword evidence="5" id="KW-0472">Membrane</keyword>
<dbReference type="Proteomes" id="UP000035287">
    <property type="component" value="Chromosome"/>
</dbReference>
<organism evidence="6 7">
    <name type="scientific">Croceicoccus naphthovorans</name>
    <dbReference type="NCBI Taxonomy" id="1348774"/>
    <lineage>
        <taxon>Bacteria</taxon>
        <taxon>Pseudomonadati</taxon>
        <taxon>Pseudomonadota</taxon>
        <taxon>Alphaproteobacteria</taxon>
        <taxon>Sphingomonadales</taxon>
        <taxon>Erythrobacteraceae</taxon>
        <taxon>Croceicoccus</taxon>
    </lineage>
</organism>
<dbReference type="Pfam" id="PF04024">
    <property type="entry name" value="PspC"/>
    <property type="match status" value="1"/>
</dbReference>
<dbReference type="AlphaFoldDB" id="A0A0G3XFT6"/>
<protein>
    <submittedName>
        <fullName evidence="6">Uncharacterized protein</fullName>
    </submittedName>
</protein>
<evidence type="ECO:0000313" key="6">
    <source>
        <dbReference type="EMBL" id="AKM09511.1"/>
    </source>
</evidence>
<gene>
    <name evidence="6" type="ORF">AB433_05190</name>
</gene>
<reference evidence="6 7" key="1">
    <citation type="submission" date="2015-06" db="EMBL/GenBank/DDBJ databases">
        <authorList>
            <person name="Zeng Y."/>
            <person name="Huang Y."/>
        </authorList>
    </citation>
    <scope>NUCLEOTIDE SEQUENCE [LARGE SCALE GENOMIC DNA]</scope>
    <source>
        <strain evidence="6 7">PQ-2</strain>
    </source>
</reference>
<dbReference type="STRING" id="1348774.AB433_05190"/>
<dbReference type="KEGG" id="cna:AB433_05190"/>
<dbReference type="GO" id="GO:0005886">
    <property type="term" value="C:plasma membrane"/>
    <property type="evidence" value="ECO:0007669"/>
    <property type="project" value="UniProtKB-SubCell"/>
</dbReference>
<proteinExistence type="predicted"/>
<evidence type="ECO:0000256" key="5">
    <source>
        <dbReference type="ARBA" id="ARBA00023136"/>
    </source>
</evidence>
<comment type="subcellular location">
    <subcellularLocation>
        <location evidence="1">Cell membrane</location>
        <topology evidence="1">Single-pass membrane protein</topology>
    </subcellularLocation>
</comment>
<evidence type="ECO:0000313" key="7">
    <source>
        <dbReference type="Proteomes" id="UP000035287"/>
    </source>
</evidence>
<dbReference type="InterPro" id="IPR052027">
    <property type="entry name" value="PspC"/>
</dbReference>
<evidence type="ECO:0000256" key="4">
    <source>
        <dbReference type="ARBA" id="ARBA00022989"/>
    </source>
</evidence>
<dbReference type="EMBL" id="CP011770">
    <property type="protein sequence ID" value="AKM09511.1"/>
    <property type="molecule type" value="Genomic_DNA"/>
</dbReference>
<keyword evidence="3" id="KW-0812">Transmembrane</keyword>
<dbReference type="PANTHER" id="PTHR33885:SF3">
    <property type="entry name" value="PHAGE SHOCK PROTEIN C"/>
    <property type="match status" value="1"/>
</dbReference>
<evidence type="ECO:0000256" key="1">
    <source>
        <dbReference type="ARBA" id="ARBA00004162"/>
    </source>
</evidence>
<name>A0A0G3XFT6_9SPHN</name>